<proteinExistence type="predicted"/>
<evidence type="ECO:0000313" key="2">
    <source>
        <dbReference type="Proteomes" id="UP000744676"/>
    </source>
</evidence>
<feature type="non-terminal residue" evidence="1">
    <location>
        <position position="1"/>
    </location>
</feature>
<gene>
    <name evidence="1" type="ORF">D0Z00_004207</name>
</gene>
<accession>A0ACB6UZ02</accession>
<organism evidence="1 2">
    <name type="scientific">Geotrichum galactomycetum</name>
    <dbReference type="NCBI Taxonomy" id="27317"/>
    <lineage>
        <taxon>Eukaryota</taxon>
        <taxon>Fungi</taxon>
        <taxon>Dikarya</taxon>
        <taxon>Ascomycota</taxon>
        <taxon>Saccharomycotina</taxon>
        <taxon>Dipodascomycetes</taxon>
        <taxon>Dipodascales</taxon>
        <taxon>Dipodascaceae</taxon>
        <taxon>Geotrichum</taxon>
    </lineage>
</organism>
<name>A0ACB6UZ02_9ASCO</name>
<dbReference type="Proteomes" id="UP000744676">
    <property type="component" value="Unassembled WGS sequence"/>
</dbReference>
<dbReference type="EMBL" id="QVQA01000270">
    <property type="protein sequence ID" value="KAF5093170.1"/>
    <property type="molecule type" value="Genomic_DNA"/>
</dbReference>
<evidence type="ECO:0000313" key="1">
    <source>
        <dbReference type="EMBL" id="KAF5093170.1"/>
    </source>
</evidence>
<reference evidence="1 2" key="1">
    <citation type="journal article" date="2020" name="Front. Microbiol.">
        <title>Phenotypic and Genetic Characterization of the Cheese Ripening Yeast Geotrichum candidum.</title>
        <authorList>
            <person name="Perkins V."/>
            <person name="Vignola S."/>
            <person name="Lessard M.H."/>
            <person name="Plante P.L."/>
            <person name="Corbeil J."/>
            <person name="Dugat-Bony E."/>
            <person name="Frenette M."/>
            <person name="Labrie S."/>
        </authorList>
    </citation>
    <scope>NUCLEOTIDE SEQUENCE [LARGE SCALE GENOMIC DNA]</scope>
    <source>
        <strain evidence="1 2">LMA-1147</strain>
    </source>
</reference>
<protein>
    <submittedName>
        <fullName evidence="1">Uncharacterized protein</fullName>
    </submittedName>
</protein>
<keyword evidence="2" id="KW-1185">Reference proteome</keyword>
<comment type="caution">
    <text evidence="1">The sequence shown here is derived from an EMBL/GenBank/DDBJ whole genome shotgun (WGS) entry which is preliminary data.</text>
</comment>
<sequence>SASASSSVSATGSASASSSVSATGSASASSSAINSVPNCGVNTFTSLDGSVHVTTMTEGCPATGSVPTTGSASATGSVPATAPGSATGSASASSSIPANGSASAPTSLATSPVCVPGVHTSTKSNGSVVTVTVVCPIPTDSISESVSKTTPVVPTGNKPESSASAHVCVPGKTIVVEHGETIVSTVVCEATATQTSSSTISTTGSHNEPEQPSSGVTVTTFVHSTKAVESSPSTTVETLESSASGTRSIVVPGEPTPSGSSIKPVVVPSTSAPISQTNASPKLGLNGGMMISALIIAVLMV</sequence>